<dbReference type="Proteomes" id="UP001596312">
    <property type="component" value="Unassembled WGS sequence"/>
</dbReference>
<evidence type="ECO:0000256" key="1">
    <source>
        <dbReference type="SAM" id="Phobius"/>
    </source>
</evidence>
<reference evidence="2 3" key="1">
    <citation type="journal article" date="2019" name="Int. J. Syst. Evol. Microbiol.">
        <title>The Global Catalogue of Microorganisms (GCM) 10K type strain sequencing project: providing services to taxonomists for standard genome sequencing and annotation.</title>
        <authorList>
            <consortium name="The Broad Institute Genomics Platform"/>
            <consortium name="The Broad Institute Genome Sequencing Center for Infectious Disease"/>
            <person name="Wu L."/>
            <person name="Ma J."/>
        </authorList>
    </citation>
    <scope>NUCLEOTIDE SEQUENCE [LARGE SCALE GENOMIC DNA]</scope>
    <source>
        <strain evidence="2 3">CGMCC 1.3240</strain>
    </source>
</reference>
<keyword evidence="3" id="KW-1185">Reference proteome</keyword>
<feature type="transmembrane region" description="Helical" evidence="1">
    <location>
        <begin position="43"/>
        <end position="66"/>
    </location>
</feature>
<keyword evidence="1" id="KW-1133">Transmembrane helix</keyword>
<dbReference type="InterPro" id="IPR058342">
    <property type="entry name" value="DUF8029"/>
</dbReference>
<evidence type="ECO:0000313" key="3">
    <source>
        <dbReference type="Proteomes" id="UP001596312"/>
    </source>
</evidence>
<proteinExistence type="predicted"/>
<dbReference type="AlphaFoldDB" id="A0ABD5V356"/>
<keyword evidence="1" id="KW-0472">Membrane</keyword>
<comment type="caution">
    <text evidence="2">The sequence shown here is derived from an EMBL/GenBank/DDBJ whole genome shotgun (WGS) entry which is preliminary data.</text>
</comment>
<organism evidence="2 3">
    <name type="scientific">Halalkalicoccus tibetensis</name>
    <dbReference type="NCBI Taxonomy" id="175632"/>
    <lineage>
        <taxon>Archaea</taxon>
        <taxon>Methanobacteriati</taxon>
        <taxon>Methanobacteriota</taxon>
        <taxon>Stenosarchaea group</taxon>
        <taxon>Halobacteria</taxon>
        <taxon>Halobacteriales</taxon>
        <taxon>Halococcaceae</taxon>
        <taxon>Halalkalicoccus</taxon>
    </lineage>
</organism>
<dbReference type="Pfam" id="PF26072">
    <property type="entry name" value="DUF8029"/>
    <property type="match status" value="1"/>
</dbReference>
<dbReference type="EMBL" id="JBHSXQ010000003">
    <property type="protein sequence ID" value="MFC6906013.1"/>
    <property type="molecule type" value="Genomic_DNA"/>
</dbReference>
<gene>
    <name evidence="2" type="ORF">ACFQGH_12505</name>
</gene>
<feature type="transmembrane region" description="Helical" evidence="1">
    <location>
        <begin position="16"/>
        <end position="36"/>
    </location>
</feature>
<evidence type="ECO:0000313" key="2">
    <source>
        <dbReference type="EMBL" id="MFC6906013.1"/>
    </source>
</evidence>
<name>A0ABD5V356_9EURY</name>
<dbReference type="RefSeq" id="WP_340604545.1">
    <property type="nucleotide sequence ID" value="NZ_JBBMXV010000003.1"/>
</dbReference>
<keyword evidence="1" id="KW-0812">Transmembrane</keyword>
<accession>A0ABD5V356</accession>
<sequence>MDAQMPMEASLVGDPSMVLLVLAALVVVILVGRFLLKLAWRFVAMTTAAIVAFYAVTVVVPSVFALV</sequence>
<protein>
    <submittedName>
        <fullName evidence="2">Uncharacterized protein</fullName>
    </submittedName>
</protein>